<sequence>MQQPHYLVPAHTDGAEIDITHSLQADLVEEAEDLFVDAKNRLLDVTHWARYAGLADVRFALADGHRHTATRKARRGDHILIDGRGPGQPYNEYDAYTIEALEYDDYPDTGMETFAIRIHPSDRVATDNGDTATIVIQRNGIKVSAIYHGRNSPTGSDGLWHGMSNTEWEALMRGLIEYFD</sequence>
<accession>A0ABP8NL34</accession>
<evidence type="ECO:0008006" key="3">
    <source>
        <dbReference type="Google" id="ProtNLM"/>
    </source>
</evidence>
<evidence type="ECO:0000313" key="1">
    <source>
        <dbReference type="EMBL" id="GAA4469103.1"/>
    </source>
</evidence>
<dbReference type="RefSeq" id="WP_345084428.1">
    <property type="nucleotide sequence ID" value="NZ_BAABFA010000022.1"/>
</dbReference>
<keyword evidence="2" id="KW-1185">Reference proteome</keyword>
<dbReference type="EMBL" id="BAABFA010000022">
    <property type="protein sequence ID" value="GAA4469103.1"/>
    <property type="molecule type" value="Genomic_DNA"/>
</dbReference>
<protein>
    <recommendedName>
        <fullName evidence="3">Activator of Hsp90 ATPase homolog 1-like protein</fullName>
    </recommendedName>
</protein>
<gene>
    <name evidence="1" type="ORF">GCM10023093_27960</name>
</gene>
<comment type="caution">
    <text evidence="1">The sequence shown here is derived from an EMBL/GenBank/DDBJ whole genome shotgun (WGS) entry which is preliminary data.</text>
</comment>
<proteinExistence type="predicted"/>
<reference evidence="2" key="1">
    <citation type="journal article" date="2019" name="Int. J. Syst. Evol. Microbiol.">
        <title>The Global Catalogue of Microorganisms (GCM) 10K type strain sequencing project: providing services to taxonomists for standard genome sequencing and annotation.</title>
        <authorList>
            <consortium name="The Broad Institute Genomics Platform"/>
            <consortium name="The Broad Institute Genome Sequencing Center for Infectious Disease"/>
            <person name="Wu L."/>
            <person name="Ma J."/>
        </authorList>
    </citation>
    <scope>NUCLEOTIDE SEQUENCE [LARGE SCALE GENOMIC DNA]</scope>
    <source>
        <strain evidence="2">JCM 32105</strain>
    </source>
</reference>
<organism evidence="1 2">
    <name type="scientific">Nemorincola caseinilytica</name>
    <dbReference type="NCBI Taxonomy" id="2054315"/>
    <lineage>
        <taxon>Bacteria</taxon>
        <taxon>Pseudomonadati</taxon>
        <taxon>Bacteroidota</taxon>
        <taxon>Chitinophagia</taxon>
        <taxon>Chitinophagales</taxon>
        <taxon>Chitinophagaceae</taxon>
        <taxon>Nemorincola</taxon>
    </lineage>
</organism>
<dbReference type="Proteomes" id="UP001500067">
    <property type="component" value="Unassembled WGS sequence"/>
</dbReference>
<name>A0ABP8NL34_9BACT</name>
<evidence type="ECO:0000313" key="2">
    <source>
        <dbReference type="Proteomes" id="UP001500067"/>
    </source>
</evidence>